<gene>
    <name evidence="1" type="ORF">MNOR_LOCUS10060</name>
</gene>
<organism evidence="1 2">
    <name type="scientific">Meganyctiphanes norvegica</name>
    <name type="common">Northern krill</name>
    <name type="synonym">Thysanopoda norvegica</name>
    <dbReference type="NCBI Taxonomy" id="48144"/>
    <lineage>
        <taxon>Eukaryota</taxon>
        <taxon>Metazoa</taxon>
        <taxon>Ecdysozoa</taxon>
        <taxon>Arthropoda</taxon>
        <taxon>Crustacea</taxon>
        <taxon>Multicrustacea</taxon>
        <taxon>Malacostraca</taxon>
        <taxon>Eumalacostraca</taxon>
        <taxon>Eucarida</taxon>
        <taxon>Euphausiacea</taxon>
        <taxon>Euphausiidae</taxon>
        <taxon>Meganyctiphanes</taxon>
    </lineage>
</organism>
<evidence type="ECO:0008006" key="3">
    <source>
        <dbReference type="Google" id="ProtNLM"/>
    </source>
</evidence>
<dbReference type="AlphaFoldDB" id="A0AAV2QCN9"/>
<sequence>MRGKGTCKIGYYCTSTIEVSKYVDLFEVKFYPYHFGHTVEDSDVKYMNLSNKDEKHLANQILLGIPYDKIIENIEENSNSDERISKVDVNDLRNISNRYMLKKHVNHSDDNVSVRIFVEQLKESKELVYYKDLGKIDENFPNIKEDSFILCFMFNKQKSNLRKHQDDNLSETKICTDATHGICQYEGFKLNALMYITDLDTGMPFAFIVSNSLTEEVFRACVRSIKNSFGLIYAHTFMTDDDPIYEKVWKEEMDFPMLETHFVNCDWHSGKTFVKNSRKIKNKDLEIYALNTLKSLMDITDVEIFENGCQIYKLTLRGFQQYEGVNDFLKYFETYLEPKKKRWAKCYRPEVSLHSNGFMEAFHQTFKSKFLRGKKNKRLDIALGSLRDIMIHLQRKRRLAIDNGQTNPSGRKDAIQLHKFGIQLEVHQKEQSAWIVTESSKKVFEVITLKPYSEVCMLHRNKCPECRICICHYSCECPKNQTHKTCRHVHSVANYRFEKDGKRPKENKNLDENEIQMLTFEKEIDSNNDKEDQIRTIYDKWEEIRLSFDSIESNELKEISKMLSKITYVAKLYRTNVKGAPSLIVDKQTLKEPPNKNSVRQPRFVKKKRKKGPFKSLTKPDKKLCILPKMPVAEMPTTTI</sequence>
<protein>
    <recommendedName>
        <fullName evidence="3">MULE transposase domain-containing protein</fullName>
    </recommendedName>
</protein>
<reference evidence="1 2" key="1">
    <citation type="submission" date="2024-05" db="EMBL/GenBank/DDBJ databases">
        <authorList>
            <person name="Wallberg A."/>
        </authorList>
    </citation>
    <scope>NUCLEOTIDE SEQUENCE [LARGE SCALE GENOMIC DNA]</scope>
</reference>
<accession>A0AAV2QCN9</accession>
<evidence type="ECO:0000313" key="2">
    <source>
        <dbReference type="Proteomes" id="UP001497623"/>
    </source>
</evidence>
<evidence type="ECO:0000313" key="1">
    <source>
        <dbReference type="EMBL" id="CAL4076127.1"/>
    </source>
</evidence>
<comment type="caution">
    <text evidence="1">The sequence shown here is derived from an EMBL/GenBank/DDBJ whole genome shotgun (WGS) entry which is preliminary data.</text>
</comment>
<dbReference type="Proteomes" id="UP001497623">
    <property type="component" value="Unassembled WGS sequence"/>
</dbReference>
<proteinExistence type="predicted"/>
<dbReference type="EMBL" id="CAXKWB010004999">
    <property type="protein sequence ID" value="CAL4076127.1"/>
    <property type="molecule type" value="Genomic_DNA"/>
</dbReference>
<name>A0AAV2QCN9_MEGNR</name>
<keyword evidence="2" id="KW-1185">Reference proteome</keyword>